<accession>A0A6L7FYA8</accession>
<feature type="transmembrane region" description="Helical" evidence="1">
    <location>
        <begin position="81"/>
        <end position="99"/>
    </location>
</feature>
<feature type="transmembrane region" description="Helical" evidence="1">
    <location>
        <begin position="165"/>
        <end position="189"/>
    </location>
</feature>
<feature type="signal peptide" evidence="2">
    <location>
        <begin position="1"/>
        <end position="17"/>
    </location>
</feature>
<dbReference type="Proteomes" id="UP000477911">
    <property type="component" value="Unassembled WGS sequence"/>
</dbReference>
<gene>
    <name evidence="3" type="ORF">GR170_02380</name>
</gene>
<proteinExistence type="predicted"/>
<keyword evidence="2" id="KW-0732">Signal</keyword>
<keyword evidence="4" id="KW-1185">Reference proteome</keyword>
<evidence type="ECO:0000313" key="4">
    <source>
        <dbReference type="Proteomes" id="UP000477911"/>
    </source>
</evidence>
<feature type="transmembrane region" description="Helical" evidence="1">
    <location>
        <begin position="106"/>
        <end position="127"/>
    </location>
</feature>
<dbReference type="AlphaFoldDB" id="A0A6L7FYA8"/>
<comment type="caution">
    <text evidence="3">The sequence shown here is derived from an EMBL/GenBank/DDBJ whole genome shotgun (WGS) entry which is preliminary data.</text>
</comment>
<keyword evidence="1" id="KW-0472">Membrane</keyword>
<sequence>MLRLSAALLLLPAPGVAAPAAPSPAPAQLWQGLRQAADMPECLLPLLALGLALGAQAGRLWALILAGLGAGLLVAPLTGEAVAVLALAAGIPAAALVALRPTGAPTALRAALALILPALAMTALFHASPAPPLLLALGAYLLAGLAITAAALLSRGLQHAAATPWGPIALRIGASWLTAILALLLAFSLRPL</sequence>
<reference evidence="3 4" key="1">
    <citation type="submission" date="2019-12" db="EMBL/GenBank/DDBJ databases">
        <authorList>
            <person name="Li M."/>
        </authorList>
    </citation>
    <scope>NUCLEOTIDE SEQUENCE [LARGE SCALE GENOMIC DNA]</scope>
    <source>
        <strain evidence="3 4">GBMRC 2024</strain>
    </source>
</reference>
<dbReference type="RefSeq" id="WP_160891185.1">
    <property type="nucleotide sequence ID" value="NZ_WUMU01000001.1"/>
</dbReference>
<keyword evidence="1" id="KW-0812">Transmembrane</keyword>
<protein>
    <submittedName>
        <fullName evidence="3">Uncharacterized protein</fullName>
    </submittedName>
</protein>
<keyword evidence="1" id="KW-1133">Transmembrane helix</keyword>
<evidence type="ECO:0000256" key="1">
    <source>
        <dbReference type="SAM" id="Phobius"/>
    </source>
</evidence>
<organism evidence="3 4">
    <name type="scientific">Pseudooceanicola albus</name>
    <dbReference type="NCBI Taxonomy" id="2692189"/>
    <lineage>
        <taxon>Bacteria</taxon>
        <taxon>Pseudomonadati</taxon>
        <taxon>Pseudomonadota</taxon>
        <taxon>Alphaproteobacteria</taxon>
        <taxon>Rhodobacterales</taxon>
        <taxon>Paracoccaceae</taxon>
        <taxon>Pseudooceanicola</taxon>
    </lineage>
</organism>
<dbReference type="EMBL" id="WUMU01000001">
    <property type="protein sequence ID" value="MXN16669.1"/>
    <property type="molecule type" value="Genomic_DNA"/>
</dbReference>
<name>A0A6L7FYA8_9RHOB</name>
<evidence type="ECO:0000256" key="2">
    <source>
        <dbReference type="SAM" id="SignalP"/>
    </source>
</evidence>
<evidence type="ECO:0000313" key="3">
    <source>
        <dbReference type="EMBL" id="MXN16669.1"/>
    </source>
</evidence>
<feature type="transmembrane region" description="Helical" evidence="1">
    <location>
        <begin position="133"/>
        <end position="153"/>
    </location>
</feature>
<feature type="chain" id="PRO_5026952724" evidence="2">
    <location>
        <begin position="18"/>
        <end position="192"/>
    </location>
</feature>